<name>A0A8E2J335_9APHY</name>
<keyword evidence="4" id="KW-1133">Transmembrane helix</keyword>
<keyword evidence="6" id="KW-0496">Mitochondrion</keyword>
<evidence type="ECO:0008006" key="11">
    <source>
        <dbReference type="Google" id="ProtNLM"/>
    </source>
</evidence>
<sequence length="212" mass="24176">MTQPAYSNPPFHTHQFFTALERTFPTPVARNLMRATRALLVDRIGRVRREALTVKDLESQAYLFKAALSELRTETTVLTRNETAAMRTATAALRREVDQLDGRMKEDVGALKHEIQMDMESRRNEAKGDLKRMDLQIEEVLNKSLVSLYELRSTMEEVRWENLRKSVAALSAFLVLMVMSMELLWTKSKPPPPTPPPVPEVHNVEGEAWGAT</sequence>
<dbReference type="EMBL" id="KV722353">
    <property type="protein sequence ID" value="OCH93608.1"/>
    <property type="molecule type" value="Genomic_DNA"/>
</dbReference>
<evidence type="ECO:0000256" key="4">
    <source>
        <dbReference type="ARBA" id="ARBA00022989"/>
    </source>
</evidence>
<evidence type="ECO:0000256" key="6">
    <source>
        <dbReference type="ARBA" id="ARBA00023128"/>
    </source>
</evidence>
<dbReference type="InterPro" id="IPR024461">
    <property type="entry name" value="CCDC90-like"/>
</dbReference>
<evidence type="ECO:0000313" key="9">
    <source>
        <dbReference type="EMBL" id="OCH93608.1"/>
    </source>
</evidence>
<evidence type="ECO:0000256" key="7">
    <source>
        <dbReference type="ARBA" id="ARBA00023136"/>
    </source>
</evidence>
<evidence type="ECO:0000256" key="8">
    <source>
        <dbReference type="SAM" id="MobiDB-lite"/>
    </source>
</evidence>
<dbReference type="PANTHER" id="PTHR14360:SF12">
    <property type="entry name" value="MOZ PROTEIN REPRESENTS A CHROMATIN-ASSOCIATED ACETYLTRANSFERASE"/>
    <property type="match status" value="1"/>
</dbReference>
<feature type="compositionally biased region" description="Pro residues" evidence="8">
    <location>
        <begin position="190"/>
        <end position="199"/>
    </location>
</feature>
<dbReference type="GO" id="GO:0016020">
    <property type="term" value="C:membrane"/>
    <property type="evidence" value="ECO:0007669"/>
    <property type="project" value="UniProtKB-SubCell"/>
</dbReference>
<proteinExistence type="predicted"/>
<dbReference type="Proteomes" id="UP000250043">
    <property type="component" value="Unassembled WGS sequence"/>
</dbReference>
<evidence type="ECO:0000256" key="2">
    <source>
        <dbReference type="ARBA" id="ARBA00004370"/>
    </source>
</evidence>
<reference evidence="9 10" key="1">
    <citation type="submission" date="2016-07" db="EMBL/GenBank/DDBJ databases">
        <title>Draft genome of the white-rot fungus Obba rivulosa 3A-2.</title>
        <authorList>
            <consortium name="DOE Joint Genome Institute"/>
            <person name="Miettinen O."/>
            <person name="Riley R."/>
            <person name="Acob R."/>
            <person name="Barry K."/>
            <person name="Cullen D."/>
            <person name="De Vries R."/>
            <person name="Hainaut M."/>
            <person name="Hatakka A."/>
            <person name="Henrissat B."/>
            <person name="Hilden K."/>
            <person name="Kuo R."/>
            <person name="Labutti K."/>
            <person name="Lipzen A."/>
            <person name="Makela M.R."/>
            <person name="Sandor L."/>
            <person name="Spatafora J.W."/>
            <person name="Grigoriev I.V."/>
            <person name="Hibbett D.S."/>
        </authorList>
    </citation>
    <scope>NUCLEOTIDE SEQUENCE [LARGE SCALE GENOMIC DNA]</scope>
    <source>
        <strain evidence="9 10">3A-2</strain>
    </source>
</reference>
<dbReference type="Pfam" id="PF07798">
    <property type="entry name" value="CCDC90-like"/>
    <property type="match status" value="1"/>
</dbReference>
<dbReference type="OrthoDB" id="1552at2759"/>
<evidence type="ECO:0000256" key="5">
    <source>
        <dbReference type="ARBA" id="ARBA00023054"/>
    </source>
</evidence>
<evidence type="ECO:0000313" key="10">
    <source>
        <dbReference type="Proteomes" id="UP000250043"/>
    </source>
</evidence>
<keyword evidence="5" id="KW-0175">Coiled coil</keyword>
<keyword evidence="7" id="KW-0472">Membrane</keyword>
<keyword evidence="3" id="KW-0812">Transmembrane</keyword>
<dbReference type="GO" id="GO:0005739">
    <property type="term" value="C:mitochondrion"/>
    <property type="evidence" value="ECO:0007669"/>
    <property type="project" value="UniProtKB-SubCell"/>
</dbReference>
<evidence type="ECO:0000256" key="3">
    <source>
        <dbReference type="ARBA" id="ARBA00022692"/>
    </source>
</evidence>
<gene>
    <name evidence="9" type="ORF">OBBRIDRAFT_811059</name>
</gene>
<dbReference type="PANTHER" id="PTHR14360">
    <property type="entry name" value="PROTEIN FMP32, MITOCHONDRIAL"/>
    <property type="match status" value="1"/>
</dbReference>
<dbReference type="AlphaFoldDB" id="A0A8E2J335"/>
<feature type="region of interest" description="Disordered" evidence="8">
    <location>
        <begin position="190"/>
        <end position="212"/>
    </location>
</feature>
<organism evidence="9 10">
    <name type="scientific">Obba rivulosa</name>
    <dbReference type="NCBI Taxonomy" id="1052685"/>
    <lineage>
        <taxon>Eukaryota</taxon>
        <taxon>Fungi</taxon>
        <taxon>Dikarya</taxon>
        <taxon>Basidiomycota</taxon>
        <taxon>Agaricomycotina</taxon>
        <taxon>Agaricomycetes</taxon>
        <taxon>Polyporales</taxon>
        <taxon>Gelatoporiaceae</taxon>
        <taxon>Obba</taxon>
    </lineage>
</organism>
<protein>
    <recommendedName>
        <fullName evidence="11">Mitochondrial protein</fullName>
    </recommendedName>
</protein>
<accession>A0A8E2J335</accession>
<comment type="subcellular location">
    <subcellularLocation>
        <location evidence="2">Membrane</location>
    </subcellularLocation>
    <subcellularLocation>
        <location evidence="1">Mitochondrion</location>
    </subcellularLocation>
</comment>
<evidence type="ECO:0000256" key="1">
    <source>
        <dbReference type="ARBA" id="ARBA00004173"/>
    </source>
</evidence>
<dbReference type="Gene3D" id="1.20.5.340">
    <property type="match status" value="1"/>
</dbReference>
<keyword evidence="10" id="KW-1185">Reference proteome</keyword>